<evidence type="ECO:0000313" key="1">
    <source>
        <dbReference type="EMBL" id="KAB8063592.1"/>
    </source>
</evidence>
<keyword evidence="2" id="KW-1185">Reference proteome</keyword>
<reference evidence="1 2" key="1">
    <citation type="submission" date="2019-10" db="EMBL/GenBank/DDBJ databases">
        <title>Three novel species isolated from a subtropical stream in China.</title>
        <authorList>
            <person name="Lu H."/>
        </authorList>
    </citation>
    <scope>NUCLEOTIDE SEQUENCE [LARGE SCALE GENOMIC DNA]</scope>
    <source>
        <strain evidence="1 2">FT13W</strain>
    </source>
</reference>
<gene>
    <name evidence="1" type="ORF">GCN75_17150</name>
</gene>
<dbReference type="AlphaFoldDB" id="A0A6I1HYX2"/>
<proteinExistence type="predicted"/>
<comment type="caution">
    <text evidence="1">The sequence shown here is derived from an EMBL/GenBank/DDBJ whole genome shotgun (WGS) entry which is preliminary data.</text>
</comment>
<dbReference type="Proteomes" id="UP000468717">
    <property type="component" value="Unassembled WGS sequence"/>
</dbReference>
<evidence type="ECO:0000313" key="2">
    <source>
        <dbReference type="Proteomes" id="UP000468717"/>
    </source>
</evidence>
<protein>
    <submittedName>
        <fullName evidence="1">Uncharacterized protein</fullName>
    </submittedName>
</protein>
<organism evidence="1 2">
    <name type="scientific">Janthinobacterium violaceinigrum</name>
    <dbReference type="NCBI Taxonomy" id="2654252"/>
    <lineage>
        <taxon>Bacteria</taxon>
        <taxon>Pseudomonadati</taxon>
        <taxon>Pseudomonadota</taxon>
        <taxon>Betaproteobacteria</taxon>
        <taxon>Burkholderiales</taxon>
        <taxon>Oxalobacteraceae</taxon>
        <taxon>Janthinobacterium</taxon>
    </lineage>
</organism>
<accession>A0A6I1HYX2</accession>
<sequence length="164" mass="17812">MPTAFERWKTELLIVGNIVQDGDTSTPPDEAHRRFQRYCAMLDALTGKEGGQYALAIFQSVQAEHDYGAYQTANRAAWRFGETAYCTALLHELPRLIASLPDWAGDFLVGIANGAGTPNASTISCFNALLATAPPADQAQITAFIAQQEDDGWFEHCPGVLGHP</sequence>
<dbReference type="RefSeq" id="WP_152283547.1">
    <property type="nucleotide sequence ID" value="NZ_WFLI01000020.1"/>
</dbReference>
<name>A0A6I1HYX2_9BURK</name>
<dbReference type="EMBL" id="WFLI01000020">
    <property type="protein sequence ID" value="KAB8063592.1"/>
    <property type="molecule type" value="Genomic_DNA"/>
</dbReference>